<keyword evidence="6 9" id="KW-0411">Iron-sulfur</keyword>
<dbReference type="AlphaFoldDB" id="Q9X2B8"/>
<accession>Q9X2B8</accession>
<evidence type="ECO:0000313" key="11">
    <source>
        <dbReference type="EMBL" id="AAD36861.1"/>
    </source>
</evidence>
<keyword evidence="7 9" id="KW-0051">Antiviral defense</keyword>
<name>Q9X2B8_THEMA</name>
<dbReference type="GO" id="GO:0051536">
    <property type="term" value="F:iron-sulfur cluster binding"/>
    <property type="evidence" value="ECO:0007669"/>
    <property type="project" value="UniProtKB-KW"/>
</dbReference>
<dbReference type="OrthoDB" id="9794720at2"/>
<keyword evidence="3 9" id="KW-0378">Hydrolase</keyword>
<evidence type="ECO:0000256" key="5">
    <source>
        <dbReference type="ARBA" id="ARBA00023004"/>
    </source>
</evidence>
<dbReference type="PaxDb" id="243274-THEMA_05200"/>
<comment type="cofactor">
    <cofactor evidence="9">
        <name>iron-sulfur cluster</name>
        <dbReference type="ChEBI" id="CHEBI:30408"/>
    </cofactor>
</comment>
<evidence type="ECO:0000256" key="7">
    <source>
        <dbReference type="ARBA" id="ARBA00023118"/>
    </source>
</evidence>
<dbReference type="EMBL" id="AE000512">
    <property type="protein sequence ID" value="AAD36861.1"/>
    <property type="molecule type" value="Genomic_DNA"/>
</dbReference>
<protein>
    <recommendedName>
        <fullName evidence="9">CRISPR-associated exonuclease Cas4</fullName>
        <ecNumber evidence="9">3.1.12.1</ecNumber>
    </recommendedName>
</protein>
<dbReference type="SMR" id="Q9X2B8"/>
<evidence type="ECO:0000256" key="1">
    <source>
        <dbReference type="ARBA" id="ARBA00022722"/>
    </source>
</evidence>
<dbReference type="Pfam" id="PF01930">
    <property type="entry name" value="Cas_Cas4"/>
    <property type="match status" value="1"/>
</dbReference>
<dbReference type="PANTHER" id="PTHR37168">
    <property type="entry name" value="CRISPR-ASSOCIATED EXONUCLEASE CAS4"/>
    <property type="match status" value="1"/>
</dbReference>
<feature type="domain" description="DUF83" evidence="10">
    <location>
        <begin position="5"/>
        <end position="158"/>
    </location>
</feature>
<dbReference type="Proteomes" id="UP000008183">
    <property type="component" value="Chromosome"/>
</dbReference>
<comment type="cofactor">
    <cofactor evidence="9">
        <name>Mg(2+)</name>
        <dbReference type="ChEBI" id="CHEBI:18420"/>
    </cofactor>
    <cofactor evidence="9">
        <name>Mn(2+)</name>
        <dbReference type="ChEBI" id="CHEBI:29035"/>
    </cofactor>
    <text evidence="9">Mg(2+) or Mn(2+) required for ssDNA cleavage activity.</text>
</comment>
<keyword evidence="4 9" id="KW-0269">Exonuclease</keyword>
<comment type="similarity">
    <text evidence="9">Belongs to the CRISPR-associated exonuclease Cas4 family.</text>
</comment>
<dbReference type="KEGG" id="tmw:THMA_1844"/>
<evidence type="ECO:0000256" key="6">
    <source>
        <dbReference type="ARBA" id="ARBA00023014"/>
    </source>
</evidence>
<keyword evidence="8 9" id="KW-0464">Manganese</keyword>
<dbReference type="PIR" id="C72210">
    <property type="entry name" value="C72210"/>
</dbReference>
<dbReference type="InterPro" id="IPR011604">
    <property type="entry name" value="PDDEXK-like_dom_sf"/>
</dbReference>
<dbReference type="KEGG" id="tma:TM1798"/>
<evidence type="ECO:0000256" key="2">
    <source>
        <dbReference type="ARBA" id="ARBA00022723"/>
    </source>
</evidence>
<dbReference type="KEGG" id="tmm:Tmari_1808"/>
<dbReference type="PATRIC" id="fig|243274.17.peg.1808"/>
<dbReference type="EC" id="3.1.12.1" evidence="9"/>
<dbReference type="EnsemblBacteria" id="AAD36861">
    <property type="protein sequence ID" value="AAD36861"/>
    <property type="gene ID" value="TM_1798"/>
</dbReference>
<dbReference type="PANTHER" id="PTHR37168:SF2">
    <property type="entry name" value="CRISPR-ASSOCIATED EXONUCLEASE CAS4"/>
    <property type="match status" value="1"/>
</dbReference>
<dbReference type="GO" id="GO:0004527">
    <property type="term" value="F:exonuclease activity"/>
    <property type="evidence" value="ECO:0007669"/>
    <property type="project" value="UniProtKB-KW"/>
</dbReference>
<proteinExistence type="inferred from homology"/>
<keyword evidence="5 9" id="KW-0408">Iron</keyword>
<gene>
    <name evidence="11" type="ordered locus">TM_1798</name>
</gene>
<evidence type="ECO:0000259" key="10">
    <source>
        <dbReference type="Pfam" id="PF01930"/>
    </source>
</evidence>
<dbReference type="InParanoid" id="Q9X2B8"/>
<evidence type="ECO:0000256" key="3">
    <source>
        <dbReference type="ARBA" id="ARBA00022801"/>
    </source>
</evidence>
<evidence type="ECO:0000256" key="9">
    <source>
        <dbReference type="RuleBase" id="RU365022"/>
    </source>
</evidence>
<dbReference type="GO" id="GO:0051607">
    <property type="term" value="P:defense response to virus"/>
    <property type="evidence" value="ECO:0007669"/>
    <property type="project" value="UniProtKB-KW"/>
</dbReference>
<evidence type="ECO:0000256" key="8">
    <source>
        <dbReference type="ARBA" id="ARBA00023211"/>
    </source>
</evidence>
<dbReference type="GO" id="GO:0046872">
    <property type="term" value="F:metal ion binding"/>
    <property type="evidence" value="ECO:0007669"/>
    <property type="project" value="UniProtKB-KW"/>
</dbReference>
<dbReference type="InterPro" id="IPR013343">
    <property type="entry name" value="CRISPR-assoc_prot_Cas4"/>
</dbReference>
<keyword evidence="12" id="KW-1185">Reference proteome</keyword>
<keyword evidence="2 9" id="KW-0479">Metal-binding</keyword>
<sequence>MMISGSVVLSYINCKREAWLMAHGVLPDQGNMHIEIGRFIHEDYSDSVMLPGMKIDTMFEREGVRVVGEVKKSSASKRGAEYQLLYYLYRLEEKGVKARGEIIVPKENKRIPVELTEENREKIKKVLEEVSSLLEEETPPPPKRKGICRKCGYELFCFS</sequence>
<comment type="function">
    <text evidence="9">CRISPR (clustered regularly interspaced short palindromic repeat) is an adaptive immune system that provides protection against mobile genetic elements (viruses, transposable elements and conjugative plasmids). CRISPR clusters contain sequences complementary to antecedent mobile elements and target invading nucleic acids. CRISPR clusters are transcribed and processed into CRISPR RNA (crRNA).</text>
</comment>
<evidence type="ECO:0000256" key="4">
    <source>
        <dbReference type="ARBA" id="ARBA00022839"/>
    </source>
</evidence>
<organism evidence="11 12">
    <name type="scientific">Thermotoga maritima (strain ATCC 43589 / DSM 3109 / JCM 10099 / NBRC 100826 / MSB8)</name>
    <dbReference type="NCBI Taxonomy" id="243274"/>
    <lineage>
        <taxon>Bacteria</taxon>
        <taxon>Thermotogati</taxon>
        <taxon>Thermotogota</taxon>
        <taxon>Thermotogae</taxon>
        <taxon>Thermotogales</taxon>
        <taxon>Thermotogaceae</taxon>
        <taxon>Thermotoga</taxon>
    </lineage>
</organism>
<reference evidence="11 12" key="1">
    <citation type="journal article" date="1999" name="Nature">
        <title>Evidence for lateral gene transfer between Archaea and Bacteria from genome sequence of Thermotoga maritima.</title>
        <authorList>
            <person name="Nelson K.E."/>
            <person name="Clayton R.A."/>
            <person name="Gill S.R."/>
            <person name="Gwinn M.L."/>
            <person name="Dodson R.J."/>
            <person name="Haft D.H."/>
            <person name="Hickey E.K."/>
            <person name="Peterson J.D."/>
            <person name="Nelson W.C."/>
            <person name="Ketchum K.A."/>
            <person name="McDonald L."/>
            <person name="Utterback T.R."/>
            <person name="Malek J.A."/>
            <person name="Linher K.D."/>
            <person name="Garrett M.M."/>
            <person name="Stewart A.M."/>
            <person name="Cotton M.D."/>
            <person name="Pratt M.S."/>
            <person name="Phillips C.A."/>
            <person name="Richardson D."/>
            <person name="Heidelberg J."/>
            <person name="Sutton G.G."/>
            <person name="Fleischmann R.D."/>
            <person name="White O."/>
            <person name="Salzberg S.L."/>
            <person name="Smith H.O."/>
            <person name="Venter J.C."/>
            <person name="Fraser C.M."/>
        </authorList>
    </citation>
    <scope>NUCLEOTIDE SEQUENCE [LARGE SCALE GENOMIC DNA]</scope>
    <source>
        <strain evidence="12">ATCC 43589 / DSM 3109 / JCM 10099 / NBRC 100826 / MSB8</strain>
    </source>
</reference>
<evidence type="ECO:0000313" key="12">
    <source>
        <dbReference type="Proteomes" id="UP000008183"/>
    </source>
</evidence>
<dbReference type="InterPro" id="IPR022765">
    <property type="entry name" value="Dna2/Cas4_DUF83"/>
</dbReference>
<dbReference type="Gene3D" id="3.90.320.10">
    <property type="match status" value="1"/>
</dbReference>
<dbReference type="KEGG" id="tmi:THEMA_05200"/>
<dbReference type="NCBIfam" id="TIGR00372">
    <property type="entry name" value="cas4"/>
    <property type="match status" value="1"/>
</dbReference>
<keyword evidence="1 9" id="KW-0540">Nuclease</keyword>
<dbReference type="RefSeq" id="WP_004082345.1">
    <property type="nucleotide sequence ID" value="NC_000853.1"/>
</dbReference>
<accession>G4FGI6</accession>